<evidence type="ECO:0000256" key="1">
    <source>
        <dbReference type="ARBA" id="ARBA00007749"/>
    </source>
</evidence>
<dbReference type="OrthoDB" id="10250730at2759"/>
<evidence type="ECO:0000313" key="6">
    <source>
        <dbReference type="Proteomes" id="UP000019487"/>
    </source>
</evidence>
<comment type="similarity">
    <text evidence="1">Belongs to the metallo-beta-lactamase superfamily.</text>
</comment>
<sequence length="198" mass="21812">MAGRGLRETYISFGSGLKIGRFNAVEYFQDGSFYLLDSPGHAIGHMCALARVTTNPNSYIFMGGDSCHHKGEFRPSPYHPLPKTIIPNPLQTPGASCPGSLFEPLLRDDDREKPFYTIARLEDGKGVAHDVNEAEETKVMEADGSDGVLVVMAHDDTLKDVVSFFPSYANAFKENGWAEKGRWLFLRDSVGAVKYSTS</sequence>
<proteinExistence type="inferred from homology"/>
<evidence type="ECO:0000256" key="3">
    <source>
        <dbReference type="ARBA" id="ARBA00022801"/>
    </source>
</evidence>
<keyword evidence="2" id="KW-0479">Metal-binding</keyword>
<dbReference type="InterPro" id="IPR051013">
    <property type="entry name" value="MBL_superfamily_lactonases"/>
</dbReference>
<dbReference type="InterPro" id="IPR036866">
    <property type="entry name" value="RibonucZ/Hydroxyglut_hydro"/>
</dbReference>
<evidence type="ECO:0000256" key="2">
    <source>
        <dbReference type="ARBA" id="ARBA00022723"/>
    </source>
</evidence>
<dbReference type="PANTHER" id="PTHR42978:SF5">
    <property type="entry name" value="METALLO-BETA-LACTAMASE DOMAIN-CONTAINING PROTEIN"/>
    <property type="match status" value="1"/>
</dbReference>
<dbReference type="GO" id="GO:0016787">
    <property type="term" value="F:hydrolase activity"/>
    <property type="evidence" value="ECO:0007669"/>
    <property type="project" value="UniProtKB-KW"/>
</dbReference>
<name>W9CWJ9_SCLBF</name>
<keyword evidence="6" id="KW-1185">Reference proteome</keyword>
<dbReference type="AlphaFoldDB" id="W9CWJ9"/>
<keyword evidence="4" id="KW-0862">Zinc</keyword>
<dbReference type="EMBL" id="AYSA01000027">
    <property type="protein sequence ID" value="ESZ98930.1"/>
    <property type="molecule type" value="Genomic_DNA"/>
</dbReference>
<gene>
    <name evidence="5" type="ORF">SBOR_0686</name>
</gene>
<reference evidence="5 6" key="1">
    <citation type="journal article" date="2014" name="Genome Announc.">
        <title>Draft genome sequence of Sclerotinia borealis, a psychrophilic plant pathogenic fungus.</title>
        <authorList>
            <person name="Mardanov A.V."/>
            <person name="Beletsky A.V."/>
            <person name="Kadnikov V.V."/>
            <person name="Ignatov A.N."/>
            <person name="Ravin N.V."/>
        </authorList>
    </citation>
    <scope>NUCLEOTIDE SEQUENCE [LARGE SCALE GENOMIC DNA]</scope>
    <source>
        <strain evidence="6">F-4157</strain>
    </source>
</reference>
<dbReference type="GO" id="GO:0046872">
    <property type="term" value="F:metal ion binding"/>
    <property type="evidence" value="ECO:0007669"/>
    <property type="project" value="UniProtKB-KW"/>
</dbReference>
<accession>W9CWJ9</accession>
<keyword evidence="3" id="KW-0378">Hydrolase</keyword>
<dbReference type="PANTHER" id="PTHR42978">
    <property type="entry name" value="QUORUM-QUENCHING LACTONASE YTNP-RELATED-RELATED"/>
    <property type="match status" value="1"/>
</dbReference>
<evidence type="ECO:0000313" key="5">
    <source>
        <dbReference type="EMBL" id="ESZ98930.1"/>
    </source>
</evidence>
<dbReference type="Proteomes" id="UP000019487">
    <property type="component" value="Unassembled WGS sequence"/>
</dbReference>
<organism evidence="5 6">
    <name type="scientific">Sclerotinia borealis (strain F-4128)</name>
    <dbReference type="NCBI Taxonomy" id="1432307"/>
    <lineage>
        <taxon>Eukaryota</taxon>
        <taxon>Fungi</taxon>
        <taxon>Dikarya</taxon>
        <taxon>Ascomycota</taxon>
        <taxon>Pezizomycotina</taxon>
        <taxon>Leotiomycetes</taxon>
        <taxon>Helotiales</taxon>
        <taxon>Sclerotiniaceae</taxon>
        <taxon>Sclerotinia</taxon>
    </lineage>
</organism>
<protein>
    <submittedName>
        <fullName evidence="5">Putative N-acyl homoserine lactonase AttM</fullName>
    </submittedName>
</protein>
<dbReference type="STRING" id="1432307.W9CWJ9"/>
<dbReference type="HOGENOM" id="CLU_030571_1_2_1"/>
<evidence type="ECO:0000256" key="4">
    <source>
        <dbReference type="ARBA" id="ARBA00022833"/>
    </source>
</evidence>
<comment type="caution">
    <text evidence="5">The sequence shown here is derived from an EMBL/GenBank/DDBJ whole genome shotgun (WGS) entry which is preliminary data.</text>
</comment>
<dbReference type="Gene3D" id="3.60.15.10">
    <property type="entry name" value="Ribonuclease Z/Hydroxyacylglutathione hydrolase-like"/>
    <property type="match status" value="1"/>
</dbReference>